<name>A0A2R8BC40_9RHOB</name>
<sequence length="183" mass="20783">MRYLPLERLDGLDPEIIKPIPRDGETMGEVMFRVNVVMKGHFRSPSATRQAFQGGWFHSGDLGAVHPDGYIQLKDHSKDIIISGGENVFLIEVEEMHYSYPAIDIATVVAMPHERWGETPRVFIELAPGHEIDTVALRTWCRDRLAPYKVPGRFVETTIFRISTGKIQKFALREHVKDLAAQS</sequence>
<dbReference type="EC" id="6.2.1.3" evidence="6"/>
<evidence type="ECO:0000313" key="6">
    <source>
        <dbReference type="EMBL" id="SPH20636.1"/>
    </source>
</evidence>
<keyword evidence="2 6" id="KW-0436">Ligase</keyword>
<evidence type="ECO:0000313" key="7">
    <source>
        <dbReference type="Proteomes" id="UP000244880"/>
    </source>
</evidence>
<feature type="domain" description="AMP-binding enzyme C-terminal" evidence="5">
    <location>
        <begin position="92"/>
        <end position="155"/>
    </location>
</feature>
<dbReference type="SUPFAM" id="SSF56801">
    <property type="entry name" value="Acetyl-CoA synthetase-like"/>
    <property type="match status" value="1"/>
</dbReference>
<gene>
    <name evidence="6" type="ORF">ASD8599_01375</name>
</gene>
<dbReference type="PANTHER" id="PTHR43859">
    <property type="entry name" value="ACYL-ACTIVATING ENZYME"/>
    <property type="match status" value="1"/>
</dbReference>
<keyword evidence="7" id="KW-1185">Reference proteome</keyword>
<dbReference type="EMBL" id="OMOR01000001">
    <property type="protein sequence ID" value="SPH20636.1"/>
    <property type="molecule type" value="Genomic_DNA"/>
</dbReference>
<comment type="similarity">
    <text evidence="1">Belongs to the ATP-dependent AMP-binding enzyme family.</text>
</comment>
<organism evidence="6 7">
    <name type="scientific">Ascidiaceihabitans donghaensis</name>
    <dbReference type="NCBI Taxonomy" id="1510460"/>
    <lineage>
        <taxon>Bacteria</taxon>
        <taxon>Pseudomonadati</taxon>
        <taxon>Pseudomonadota</taxon>
        <taxon>Alphaproteobacteria</taxon>
        <taxon>Rhodobacterales</taxon>
        <taxon>Paracoccaceae</taxon>
        <taxon>Ascidiaceihabitans</taxon>
    </lineage>
</organism>
<dbReference type="InterPro" id="IPR025110">
    <property type="entry name" value="AMP-bd_C"/>
</dbReference>
<protein>
    <submittedName>
        <fullName evidence="6">Long-chain-fatty-acid--CoA ligase FadD13</fullName>
        <ecNumber evidence="6">6.2.1.3</ecNumber>
    </submittedName>
</protein>
<keyword evidence="3" id="KW-0276">Fatty acid metabolism</keyword>
<dbReference type="Pfam" id="PF13193">
    <property type="entry name" value="AMP-binding_C"/>
    <property type="match status" value="1"/>
</dbReference>
<evidence type="ECO:0000259" key="5">
    <source>
        <dbReference type="Pfam" id="PF13193"/>
    </source>
</evidence>
<evidence type="ECO:0000256" key="3">
    <source>
        <dbReference type="ARBA" id="ARBA00022832"/>
    </source>
</evidence>
<dbReference type="AlphaFoldDB" id="A0A2R8BC40"/>
<evidence type="ECO:0000256" key="4">
    <source>
        <dbReference type="ARBA" id="ARBA00023098"/>
    </source>
</evidence>
<dbReference type="GO" id="GO:0004467">
    <property type="term" value="F:long-chain fatty acid-CoA ligase activity"/>
    <property type="evidence" value="ECO:0007669"/>
    <property type="project" value="UniProtKB-EC"/>
</dbReference>
<dbReference type="Gene3D" id="3.40.50.12780">
    <property type="entry name" value="N-terminal domain of ligase-like"/>
    <property type="match status" value="1"/>
</dbReference>
<dbReference type="InterPro" id="IPR042099">
    <property type="entry name" value="ANL_N_sf"/>
</dbReference>
<evidence type="ECO:0000256" key="2">
    <source>
        <dbReference type="ARBA" id="ARBA00022598"/>
    </source>
</evidence>
<dbReference type="Gene3D" id="3.30.300.30">
    <property type="match status" value="1"/>
</dbReference>
<reference evidence="6 7" key="1">
    <citation type="submission" date="2018-03" db="EMBL/GenBank/DDBJ databases">
        <authorList>
            <person name="Keele B.F."/>
        </authorList>
    </citation>
    <scope>NUCLEOTIDE SEQUENCE [LARGE SCALE GENOMIC DNA]</scope>
    <source>
        <strain evidence="6 7">CECT 8599</strain>
    </source>
</reference>
<dbReference type="PANTHER" id="PTHR43859:SF4">
    <property type="entry name" value="BUTANOATE--COA LIGASE AAE1-RELATED"/>
    <property type="match status" value="1"/>
</dbReference>
<accession>A0A2R8BC40</accession>
<evidence type="ECO:0000256" key="1">
    <source>
        <dbReference type="ARBA" id="ARBA00006432"/>
    </source>
</evidence>
<proteinExistence type="inferred from homology"/>
<dbReference type="InterPro" id="IPR045851">
    <property type="entry name" value="AMP-bd_C_sf"/>
</dbReference>
<dbReference type="Proteomes" id="UP000244880">
    <property type="component" value="Unassembled WGS sequence"/>
</dbReference>
<keyword evidence="4" id="KW-0443">Lipid metabolism</keyword>